<dbReference type="GO" id="GO:0036218">
    <property type="term" value="F:dTTP diphosphatase activity"/>
    <property type="evidence" value="ECO:0007669"/>
    <property type="project" value="RHEA"/>
</dbReference>
<dbReference type="GO" id="GO:0036221">
    <property type="term" value="F:UTP diphosphatase activity"/>
    <property type="evidence" value="ECO:0007669"/>
    <property type="project" value="RHEA"/>
</dbReference>
<dbReference type="PANTHER" id="PTHR43213:SF4">
    <property type="entry name" value="7-METHYL-GTP PYROPHOSPHATASE"/>
    <property type="match status" value="1"/>
</dbReference>
<comment type="similarity">
    <text evidence="3">Belongs to the Maf family. YhdE subfamily.</text>
</comment>
<dbReference type="RefSeq" id="WP_014805305.1">
    <property type="nucleotide sequence ID" value="NC_018021.1"/>
</dbReference>
<geneLocation type="plasmid" evidence="4 5">
    <name>pTURPA.01</name>
</geneLocation>
<organism evidence="4 5">
    <name type="scientific">Turneriella parva (strain ATCC BAA-1111 / DSM 21527 / NCTC 11395 / H)</name>
    <name type="common">Leptospira parva</name>
    <dbReference type="NCBI Taxonomy" id="869212"/>
    <lineage>
        <taxon>Bacteria</taxon>
        <taxon>Pseudomonadati</taxon>
        <taxon>Spirochaetota</taxon>
        <taxon>Spirochaetia</taxon>
        <taxon>Leptospirales</taxon>
        <taxon>Leptospiraceae</taxon>
        <taxon>Turneriella</taxon>
    </lineage>
</organism>
<dbReference type="Proteomes" id="UP000006048">
    <property type="component" value="Plasmid pTURPA.01"/>
</dbReference>
<dbReference type="NCBIfam" id="TIGR00172">
    <property type="entry name" value="maf"/>
    <property type="match status" value="1"/>
</dbReference>
<feature type="site" description="Important for substrate specificity" evidence="3">
    <location>
        <position position="18"/>
    </location>
</feature>
<dbReference type="KEGG" id="tpx:Turpa_0028"/>
<dbReference type="InterPro" id="IPR003697">
    <property type="entry name" value="Maf-like"/>
</dbReference>
<feature type="active site" description="Proton acceptor" evidence="3">
    <location>
        <position position="73"/>
    </location>
</feature>
<dbReference type="InterPro" id="IPR029001">
    <property type="entry name" value="ITPase-like_fam"/>
</dbReference>
<feature type="site" description="Important for substrate specificity" evidence="3">
    <location>
        <position position="157"/>
    </location>
</feature>
<dbReference type="HAMAP" id="MF_00528">
    <property type="entry name" value="Maf"/>
    <property type="match status" value="1"/>
</dbReference>
<keyword evidence="4" id="KW-0614">Plasmid</keyword>
<dbReference type="HOGENOM" id="CLU_040416_0_2_12"/>
<keyword evidence="5" id="KW-1185">Reference proteome</keyword>
<evidence type="ECO:0000256" key="2">
    <source>
        <dbReference type="ARBA" id="ARBA00023080"/>
    </source>
</evidence>
<sequence>MSNEFASVQIVLASASPRRREILEKLGFRCEVRPANIDELAIRDADAEKQTLRIAHEKARVIAAPGVLTVAADTIVVLDGLVLEKPQDRPEAISMLSRLSGRPHLVHTAVSLVFPRGEKAEIIETTRVFFAELPASVIEAYADTPSPYDKAGGYGVQDAFGMQNIERIEGCYFNVMGFPSSRFMRLLRENRKLLL</sequence>
<dbReference type="PANTHER" id="PTHR43213">
    <property type="entry name" value="BIFUNCTIONAL DTTP/UTP PYROPHOSPHATASE/METHYLTRANSFERASE PROTEIN-RELATED"/>
    <property type="match status" value="1"/>
</dbReference>
<dbReference type="GO" id="GO:0009117">
    <property type="term" value="P:nucleotide metabolic process"/>
    <property type="evidence" value="ECO:0007669"/>
    <property type="project" value="UniProtKB-KW"/>
</dbReference>
<evidence type="ECO:0000256" key="1">
    <source>
        <dbReference type="ARBA" id="ARBA00022801"/>
    </source>
</evidence>
<comment type="catalytic activity">
    <reaction evidence="3">
        <text>dTTP + H2O = dTMP + diphosphate + H(+)</text>
        <dbReference type="Rhea" id="RHEA:28534"/>
        <dbReference type="ChEBI" id="CHEBI:15377"/>
        <dbReference type="ChEBI" id="CHEBI:15378"/>
        <dbReference type="ChEBI" id="CHEBI:33019"/>
        <dbReference type="ChEBI" id="CHEBI:37568"/>
        <dbReference type="ChEBI" id="CHEBI:63528"/>
        <dbReference type="EC" id="3.6.1.9"/>
    </reaction>
</comment>
<dbReference type="GO" id="GO:0005737">
    <property type="term" value="C:cytoplasm"/>
    <property type="evidence" value="ECO:0007669"/>
    <property type="project" value="UniProtKB-SubCell"/>
</dbReference>
<name>I4BC23_TURPD</name>
<dbReference type="AlphaFoldDB" id="I4BC23"/>
<comment type="caution">
    <text evidence="3">Lacks conserved residue(s) required for the propagation of feature annotation.</text>
</comment>
<comment type="function">
    <text evidence="3">Nucleoside triphosphate pyrophosphatase that hydrolyzes dTTP and UTP. May have a dual role in cell division arrest and in preventing the incorporation of modified nucleotides into cellular nucleic acids.</text>
</comment>
<dbReference type="EC" id="3.6.1.9" evidence="3"/>
<dbReference type="OrthoDB" id="9807767at2"/>
<keyword evidence="3" id="KW-0963">Cytoplasm</keyword>
<comment type="cofactor">
    <cofactor evidence="3">
        <name>a divalent metal cation</name>
        <dbReference type="ChEBI" id="CHEBI:60240"/>
    </cofactor>
</comment>
<feature type="site" description="Important for substrate specificity" evidence="3">
    <location>
        <position position="74"/>
    </location>
</feature>
<proteinExistence type="inferred from homology"/>
<dbReference type="SUPFAM" id="SSF52972">
    <property type="entry name" value="ITPase-like"/>
    <property type="match status" value="1"/>
</dbReference>
<dbReference type="PATRIC" id="fig|869212.3.peg.4237"/>
<comment type="subcellular location">
    <subcellularLocation>
        <location evidence="3">Cytoplasm</location>
    </subcellularLocation>
</comment>
<dbReference type="Gene3D" id="3.90.950.10">
    <property type="match status" value="1"/>
</dbReference>
<evidence type="ECO:0000256" key="3">
    <source>
        <dbReference type="HAMAP-Rule" id="MF_00528"/>
    </source>
</evidence>
<dbReference type="EMBL" id="CP002960">
    <property type="protein sequence ID" value="AFM14830.1"/>
    <property type="molecule type" value="Genomic_DNA"/>
</dbReference>
<evidence type="ECO:0000313" key="5">
    <source>
        <dbReference type="Proteomes" id="UP000006048"/>
    </source>
</evidence>
<reference evidence="4 5" key="1">
    <citation type="submission" date="2012-06" db="EMBL/GenBank/DDBJ databases">
        <title>The complete plasmid of genome of Turneriella parva DSM 21527.</title>
        <authorList>
            <consortium name="US DOE Joint Genome Institute (JGI-PGF)"/>
            <person name="Lucas S."/>
            <person name="Han J."/>
            <person name="Lapidus A."/>
            <person name="Bruce D."/>
            <person name="Goodwin L."/>
            <person name="Pitluck S."/>
            <person name="Peters L."/>
            <person name="Kyrpides N."/>
            <person name="Mavromatis K."/>
            <person name="Ivanova N."/>
            <person name="Mikhailova N."/>
            <person name="Chertkov O."/>
            <person name="Detter J.C."/>
            <person name="Tapia R."/>
            <person name="Han C."/>
            <person name="Land M."/>
            <person name="Hauser L."/>
            <person name="Markowitz V."/>
            <person name="Cheng J.-F."/>
            <person name="Hugenholtz P."/>
            <person name="Woyke T."/>
            <person name="Wu D."/>
            <person name="Gronow S."/>
            <person name="Wellnitz S."/>
            <person name="Brambilla E."/>
            <person name="Klenk H.-P."/>
            <person name="Eisen J.A."/>
        </authorList>
    </citation>
    <scope>NUCLEOTIDE SEQUENCE [LARGE SCALE GENOMIC DNA]</scope>
    <source>
        <strain evidence="5">ATCC BAA-1111 / DSM 21527 / NCTC 11395 / H</strain>
        <plasmid evidence="5">Plasmid pTURPA.01</plasmid>
    </source>
</reference>
<protein>
    <recommendedName>
        <fullName evidence="3">dTTP/UTP pyrophosphatase</fullName>
        <shortName evidence="3">dTTPase/UTPase</shortName>
        <ecNumber evidence="3">3.6.1.9</ecNumber>
    </recommendedName>
    <alternativeName>
        <fullName evidence="3">Nucleoside triphosphate pyrophosphatase</fullName>
    </alternativeName>
    <alternativeName>
        <fullName evidence="3">Nucleotide pyrophosphatase</fullName>
        <shortName evidence="3">Nucleotide PPase</shortName>
    </alternativeName>
</protein>
<accession>I4BC23</accession>
<keyword evidence="1 3" id="KW-0378">Hydrolase</keyword>
<dbReference type="CDD" id="cd00555">
    <property type="entry name" value="Maf"/>
    <property type="match status" value="1"/>
</dbReference>
<gene>
    <name evidence="4" type="ordered locus">Turpa_0028</name>
</gene>
<keyword evidence="2 3" id="KW-0546">Nucleotide metabolism</keyword>
<comment type="catalytic activity">
    <reaction evidence="3">
        <text>UTP + H2O = UMP + diphosphate + H(+)</text>
        <dbReference type="Rhea" id="RHEA:29395"/>
        <dbReference type="ChEBI" id="CHEBI:15377"/>
        <dbReference type="ChEBI" id="CHEBI:15378"/>
        <dbReference type="ChEBI" id="CHEBI:33019"/>
        <dbReference type="ChEBI" id="CHEBI:46398"/>
        <dbReference type="ChEBI" id="CHEBI:57865"/>
        <dbReference type="EC" id="3.6.1.9"/>
    </reaction>
</comment>
<evidence type="ECO:0000313" key="4">
    <source>
        <dbReference type="EMBL" id="AFM14830.1"/>
    </source>
</evidence>
<dbReference type="PIRSF" id="PIRSF006305">
    <property type="entry name" value="Maf"/>
    <property type="match status" value="1"/>
</dbReference>
<dbReference type="Pfam" id="PF02545">
    <property type="entry name" value="Maf"/>
    <property type="match status" value="1"/>
</dbReference>